<dbReference type="InterPro" id="IPR007837">
    <property type="entry name" value="DinB"/>
</dbReference>
<reference evidence="4 5" key="1">
    <citation type="submission" date="2020-02" db="EMBL/GenBank/DDBJ databases">
        <title>complete genome sequence of Rhodobacteraceae bacterium.</title>
        <authorList>
            <person name="Park J."/>
            <person name="Kim Y.-S."/>
            <person name="Kim K.-H."/>
        </authorList>
    </citation>
    <scope>NUCLEOTIDE SEQUENCE [LARGE SCALE GENOMIC DNA]</scope>
    <source>
        <strain evidence="4 5">RR4-56</strain>
    </source>
</reference>
<dbReference type="InterPro" id="IPR034660">
    <property type="entry name" value="DinB/YfiT-like"/>
</dbReference>
<accession>A0A7L5BYQ8</accession>
<keyword evidence="5" id="KW-1185">Reference proteome</keyword>
<evidence type="ECO:0000256" key="3">
    <source>
        <dbReference type="PIRSR" id="PIRSR607837-1"/>
    </source>
</evidence>
<feature type="binding site" evidence="3">
    <location>
        <position position="137"/>
    </location>
    <ligand>
        <name>a divalent metal cation</name>
        <dbReference type="ChEBI" id="CHEBI:60240"/>
    </ligand>
</feature>
<sequence length="165" mass="18164">MKAHFEMFAAYNAWANRRLYAAAAGLPEAARNAPAGAFFGSLHATLNHLLVADRIWMRRFTGEGETHERLDEVPFDGFAALREARGAMDARIENYVTGLSEAGIAADFSYVRVTAPEPITQKLAPALAHFFNHQTHHRGQCHQMLTAAGATAPPLDLLFFQREAA</sequence>
<dbReference type="PANTHER" id="PTHR37302:SF1">
    <property type="entry name" value="PROTEIN DINB"/>
    <property type="match status" value="1"/>
</dbReference>
<feature type="binding site" evidence="3">
    <location>
        <position position="48"/>
    </location>
    <ligand>
        <name>a divalent metal cation</name>
        <dbReference type="ChEBI" id="CHEBI:60240"/>
    </ligand>
</feature>
<comment type="similarity">
    <text evidence="1">Belongs to the DinB family.</text>
</comment>
<name>A0A7L5BYQ8_9RHOB</name>
<gene>
    <name evidence="4" type="ORF">G5B40_07845</name>
</gene>
<keyword evidence="2 3" id="KW-0479">Metal-binding</keyword>
<dbReference type="GO" id="GO:0046872">
    <property type="term" value="F:metal ion binding"/>
    <property type="evidence" value="ECO:0007669"/>
    <property type="project" value="UniProtKB-KW"/>
</dbReference>
<dbReference type="Gene3D" id="1.20.120.450">
    <property type="entry name" value="dinb family like domain"/>
    <property type="match status" value="1"/>
</dbReference>
<evidence type="ECO:0000313" key="4">
    <source>
        <dbReference type="EMBL" id="QIE55376.1"/>
    </source>
</evidence>
<dbReference type="EMBL" id="CP049056">
    <property type="protein sequence ID" value="QIE55376.1"/>
    <property type="molecule type" value="Genomic_DNA"/>
</dbReference>
<dbReference type="Pfam" id="PF05163">
    <property type="entry name" value="DinB"/>
    <property type="match status" value="1"/>
</dbReference>
<feature type="binding site" evidence="3">
    <location>
        <position position="133"/>
    </location>
    <ligand>
        <name>a divalent metal cation</name>
        <dbReference type="ChEBI" id="CHEBI:60240"/>
    </ligand>
</feature>
<organism evidence="4 5">
    <name type="scientific">Pikeienuella piscinae</name>
    <dbReference type="NCBI Taxonomy" id="2748098"/>
    <lineage>
        <taxon>Bacteria</taxon>
        <taxon>Pseudomonadati</taxon>
        <taxon>Pseudomonadota</taxon>
        <taxon>Alphaproteobacteria</taxon>
        <taxon>Rhodobacterales</taxon>
        <taxon>Paracoccaceae</taxon>
        <taxon>Pikeienuella</taxon>
    </lineage>
</organism>
<dbReference type="AlphaFoldDB" id="A0A7L5BYQ8"/>
<dbReference type="RefSeq" id="WP_165097209.1">
    <property type="nucleotide sequence ID" value="NZ_CP049056.1"/>
</dbReference>
<dbReference type="Proteomes" id="UP000503336">
    <property type="component" value="Chromosome"/>
</dbReference>
<protein>
    <submittedName>
        <fullName evidence="4">Damage-inducible protein DinB</fullName>
    </submittedName>
</protein>
<dbReference type="PANTHER" id="PTHR37302">
    <property type="entry name" value="SLR1116 PROTEIN"/>
    <property type="match status" value="1"/>
</dbReference>
<proteinExistence type="inferred from homology"/>
<evidence type="ECO:0000256" key="1">
    <source>
        <dbReference type="ARBA" id="ARBA00008635"/>
    </source>
</evidence>
<evidence type="ECO:0000256" key="2">
    <source>
        <dbReference type="ARBA" id="ARBA00022723"/>
    </source>
</evidence>
<dbReference type="SUPFAM" id="SSF109854">
    <property type="entry name" value="DinB/YfiT-like putative metalloenzymes"/>
    <property type="match status" value="1"/>
</dbReference>
<dbReference type="KEGG" id="hdh:G5B40_07845"/>
<evidence type="ECO:0000313" key="5">
    <source>
        <dbReference type="Proteomes" id="UP000503336"/>
    </source>
</evidence>